<dbReference type="EMBL" id="UINC01166876">
    <property type="protein sequence ID" value="SVD69061.1"/>
    <property type="molecule type" value="Genomic_DNA"/>
</dbReference>
<gene>
    <name evidence="2" type="ORF">METZ01_LOCUS421915</name>
</gene>
<organism evidence="2">
    <name type="scientific">marine metagenome</name>
    <dbReference type="NCBI Taxonomy" id="408172"/>
    <lineage>
        <taxon>unclassified sequences</taxon>
        <taxon>metagenomes</taxon>
        <taxon>ecological metagenomes</taxon>
    </lineage>
</organism>
<reference evidence="2" key="1">
    <citation type="submission" date="2018-05" db="EMBL/GenBank/DDBJ databases">
        <authorList>
            <person name="Lanie J.A."/>
            <person name="Ng W.-L."/>
            <person name="Kazmierczak K.M."/>
            <person name="Andrzejewski T.M."/>
            <person name="Davidsen T.M."/>
            <person name="Wayne K.J."/>
            <person name="Tettelin H."/>
            <person name="Glass J.I."/>
            <person name="Rusch D."/>
            <person name="Podicherti R."/>
            <person name="Tsui H.-C.T."/>
            <person name="Winkler M.E."/>
        </authorList>
    </citation>
    <scope>NUCLEOTIDE SEQUENCE</scope>
</reference>
<accession>A0A382XF97</accession>
<dbReference type="AlphaFoldDB" id="A0A382XF97"/>
<proteinExistence type="predicted"/>
<keyword evidence="1" id="KW-0812">Transmembrane</keyword>
<sequence length="56" mass="6493">MDQLQWAATGFMEHWGWFVALFATMSAGFLYLYRRQQRHLVLLMASSPAALLLFQA</sequence>
<feature type="non-terminal residue" evidence="2">
    <location>
        <position position="56"/>
    </location>
</feature>
<protein>
    <submittedName>
        <fullName evidence="2">Uncharacterized protein</fullName>
    </submittedName>
</protein>
<feature type="transmembrane region" description="Helical" evidence="1">
    <location>
        <begin position="15"/>
        <end position="33"/>
    </location>
</feature>
<keyword evidence="1" id="KW-1133">Transmembrane helix</keyword>
<evidence type="ECO:0000256" key="1">
    <source>
        <dbReference type="SAM" id="Phobius"/>
    </source>
</evidence>
<keyword evidence="1" id="KW-0472">Membrane</keyword>
<name>A0A382XF97_9ZZZZ</name>
<evidence type="ECO:0000313" key="2">
    <source>
        <dbReference type="EMBL" id="SVD69061.1"/>
    </source>
</evidence>